<reference evidence="1 2" key="1">
    <citation type="submission" date="2005-03" db="EMBL/GenBank/DDBJ databases">
        <title>Brevibacillus brevis strain 47, complete genome.</title>
        <authorList>
            <person name="Hosoyama A."/>
            <person name="Yamada R."/>
            <person name="Hongo Y."/>
            <person name="Terui Y."/>
            <person name="Ankai A."/>
            <person name="Masuyama W."/>
            <person name="Sekiguchi M."/>
            <person name="Takeda T."/>
            <person name="Asano K."/>
            <person name="Ohji S."/>
            <person name="Ichikawa N."/>
            <person name="Narita S."/>
            <person name="Aoki N."/>
            <person name="Miura H."/>
            <person name="Matsushita S."/>
            <person name="Sekigawa T."/>
            <person name="Yamagata H."/>
            <person name="Yoshikawa H."/>
            <person name="Udaka S."/>
            <person name="Tanikawa S."/>
            <person name="Fujita N."/>
        </authorList>
    </citation>
    <scope>NUCLEOTIDE SEQUENCE [LARGE SCALE GENOMIC DNA]</scope>
    <source>
        <strain evidence="2">47 / JCM 6285 / NBRC 100599</strain>
    </source>
</reference>
<dbReference type="EMBL" id="AP008955">
    <property type="protein sequence ID" value="BAH44557.1"/>
    <property type="molecule type" value="Genomic_DNA"/>
</dbReference>
<gene>
    <name evidence="1" type="ordered locus">BBR47_35800</name>
</gene>
<dbReference type="AlphaFoldDB" id="C0ZFJ8"/>
<accession>C0ZFJ8</accession>
<evidence type="ECO:0000313" key="2">
    <source>
        <dbReference type="Proteomes" id="UP000001877"/>
    </source>
</evidence>
<dbReference type="Proteomes" id="UP000001877">
    <property type="component" value="Chromosome"/>
</dbReference>
<evidence type="ECO:0000313" key="1">
    <source>
        <dbReference type="EMBL" id="BAH44557.1"/>
    </source>
</evidence>
<proteinExistence type="predicted"/>
<dbReference type="RefSeq" id="WP_015891854.1">
    <property type="nucleotide sequence ID" value="NC_012491.1"/>
</dbReference>
<organism evidence="1 2">
    <name type="scientific">Brevibacillus brevis (strain 47 / JCM 6285 / NBRC 100599)</name>
    <dbReference type="NCBI Taxonomy" id="358681"/>
    <lineage>
        <taxon>Bacteria</taxon>
        <taxon>Bacillati</taxon>
        <taxon>Bacillota</taxon>
        <taxon>Bacilli</taxon>
        <taxon>Bacillales</taxon>
        <taxon>Paenibacillaceae</taxon>
        <taxon>Brevibacillus</taxon>
    </lineage>
</organism>
<dbReference type="KEGG" id="bbe:BBR47_35800"/>
<sequence>MYKKIFRLAYKTYGFSKSINEIFSTHISKFHDRIEYAIWMQHLKSMKAPNGKELDYIEFYLKNFSFTQEHMQTLELDLPDHVTIELLDSILTSKMEQFLLTSQSFEEFDREEQNTSTVPSISFATYLKGPKIKNDLPEYLKQLQEYRNLSLENDRKPLYFYLYRLRNNLLHGINSRFYSIKYVHKSLEILKEYFENLLIDQLLYSIPSNLTSQSITQLSKQIEAMTIRDFASDYRLGRNLEEGDQLYGKITSKISSSLQIEQLTNLHNKNLENILRQNLNEETLHEWFITYQGDLFKTATTILDDLPQPVESIRSSNRSFGTLRKIIVRRVLDEGNPEKLIEDAYNGVRPEVIKQVFEQMYEERLTEAIYTVAFHVKDIKAENSFTRLEIENIEFLSGPLFEGWQLGLAHQEKREQPLLFESLPEQKDNHIWVLVRQITAAKFDSEMAAQRAKDKLLGCLGLMYYFVAREDQHNFTIEPSCYAYNHDKEIFTVLNQLKEKREELKSVDELDPSLIELLARFYPINHNWKASVLAAANHYHVFCSSFELSEQIRRLKLMLSCIFREIHKPELLAAASAVFIAGINYDGPGVTYKDMRRWLFEDFREFLEIADAPGKEALKERIIERFKVFCKNIFVTTLLNFDSLQDDVEDATVTDIVEWLFFIYPDSHLIREEN</sequence>
<dbReference type="HOGENOM" id="CLU_407523_0_0_9"/>
<name>C0ZFJ8_BREBN</name>
<keyword evidence="2" id="KW-1185">Reference proteome</keyword>
<protein>
    <submittedName>
        <fullName evidence="1">Uncharacterized protein</fullName>
    </submittedName>
</protein>